<feature type="transmembrane region" description="Helical" evidence="1">
    <location>
        <begin position="43"/>
        <end position="74"/>
    </location>
</feature>
<evidence type="ECO:0000313" key="3">
    <source>
        <dbReference type="Proteomes" id="UP000503540"/>
    </source>
</evidence>
<evidence type="ECO:0000256" key="1">
    <source>
        <dbReference type="SAM" id="Phobius"/>
    </source>
</evidence>
<keyword evidence="1" id="KW-0812">Transmembrane</keyword>
<sequence>MSMALGCLAIALLVAPASGARRRFARVFGVAQTGRKTKRGTLIRAGVAVAVLATAGFGAGTVIAAVMVTATIGVRMRRSGWDRRRDRECARLLDALECVVAELRVGAHPSAAADVAASESQGEAAQAFSVSAARGRLGGSAADGLLLPESVVAAELSRIAGAWRVAEQHGLALAELLAAARADLVGRIRFRARTNAALAGARASAAVLAGLPLLGITLGQLMGAAPLHVLFTTAAGTLLLPLGSALACCGLIWTDAITRKVLL</sequence>
<dbReference type="Proteomes" id="UP000503540">
    <property type="component" value="Chromosome"/>
</dbReference>
<keyword evidence="1" id="KW-1133">Transmembrane helix</keyword>
<evidence type="ECO:0000313" key="2">
    <source>
        <dbReference type="EMBL" id="QIS08321.1"/>
    </source>
</evidence>
<feature type="transmembrane region" description="Helical" evidence="1">
    <location>
        <begin position="230"/>
        <end position="253"/>
    </location>
</feature>
<dbReference type="PANTHER" id="PTHR35007">
    <property type="entry name" value="INTEGRAL MEMBRANE PROTEIN-RELATED"/>
    <property type="match status" value="1"/>
</dbReference>
<dbReference type="KEGG" id="nah:F5544_02000"/>
<organism evidence="2 3">
    <name type="scientific">Nocardia arthritidis</name>
    <dbReference type="NCBI Taxonomy" id="228602"/>
    <lineage>
        <taxon>Bacteria</taxon>
        <taxon>Bacillati</taxon>
        <taxon>Actinomycetota</taxon>
        <taxon>Actinomycetes</taxon>
        <taxon>Mycobacteriales</taxon>
        <taxon>Nocardiaceae</taxon>
        <taxon>Nocardia</taxon>
    </lineage>
</organism>
<keyword evidence="3" id="KW-1185">Reference proteome</keyword>
<protein>
    <recommendedName>
        <fullName evidence="4">Type II secretion system protein GspF domain-containing protein</fullName>
    </recommendedName>
</protein>
<gene>
    <name evidence="2" type="ORF">F5544_02000</name>
</gene>
<proteinExistence type="predicted"/>
<dbReference type="EMBL" id="CP046172">
    <property type="protein sequence ID" value="QIS08321.1"/>
    <property type="molecule type" value="Genomic_DNA"/>
</dbReference>
<keyword evidence="1" id="KW-0472">Membrane</keyword>
<feature type="transmembrane region" description="Helical" evidence="1">
    <location>
        <begin position="196"/>
        <end position="218"/>
    </location>
</feature>
<dbReference type="PANTHER" id="PTHR35007:SF4">
    <property type="entry name" value="CONSERVED TRANSMEMBRANE PROTEIN-RELATED"/>
    <property type="match status" value="1"/>
</dbReference>
<dbReference type="RefSeq" id="WP_167471588.1">
    <property type="nucleotide sequence ID" value="NZ_CP046172.1"/>
</dbReference>
<accession>A0A6G9Y547</accession>
<evidence type="ECO:0008006" key="4">
    <source>
        <dbReference type="Google" id="ProtNLM"/>
    </source>
</evidence>
<reference evidence="2 3" key="1">
    <citation type="journal article" date="2019" name="ACS Chem. Biol.">
        <title>Identification and Mobilization of a Cryptic Antibiotic Biosynthesis Gene Locus from a Human-Pathogenic Nocardia Isolate.</title>
        <authorList>
            <person name="Herisse M."/>
            <person name="Ishida K."/>
            <person name="Porter J.L."/>
            <person name="Howden B."/>
            <person name="Hertweck C."/>
            <person name="Stinear T.P."/>
            <person name="Pidot S.J."/>
        </authorList>
    </citation>
    <scope>NUCLEOTIDE SEQUENCE [LARGE SCALE GENOMIC DNA]</scope>
    <source>
        <strain evidence="2 3">AUSMDU00012717</strain>
    </source>
</reference>
<name>A0A6G9Y547_9NOCA</name>
<dbReference type="AlphaFoldDB" id="A0A6G9Y547"/>